<dbReference type="InterPro" id="IPR029058">
    <property type="entry name" value="AB_hydrolase_fold"/>
</dbReference>
<evidence type="ECO:0000313" key="4">
    <source>
        <dbReference type="Proteomes" id="UP000549616"/>
    </source>
</evidence>
<reference evidence="3 4" key="1">
    <citation type="submission" date="2020-07" db="EMBL/GenBank/DDBJ databases">
        <title>Sequencing the genomes of 1000 actinobacteria strains.</title>
        <authorList>
            <person name="Klenk H.-P."/>
        </authorList>
    </citation>
    <scope>NUCLEOTIDE SEQUENCE [LARGE SCALE GENOMIC DNA]</scope>
    <source>
        <strain evidence="3 4">DSM 104006</strain>
    </source>
</reference>
<accession>A0A853B2T1</accession>
<dbReference type="PANTHER" id="PTHR43798:SF31">
    <property type="entry name" value="AB HYDROLASE SUPERFAMILY PROTEIN YCLE"/>
    <property type="match status" value="1"/>
</dbReference>
<dbReference type="GO" id="GO:0016020">
    <property type="term" value="C:membrane"/>
    <property type="evidence" value="ECO:0007669"/>
    <property type="project" value="TreeGrafter"/>
</dbReference>
<evidence type="ECO:0000259" key="2">
    <source>
        <dbReference type="Pfam" id="PF00561"/>
    </source>
</evidence>
<dbReference type="PRINTS" id="PR00111">
    <property type="entry name" value="ABHYDROLASE"/>
</dbReference>
<dbReference type="PANTHER" id="PTHR43798">
    <property type="entry name" value="MONOACYLGLYCEROL LIPASE"/>
    <property type="match status" value="1"/>
</dbReference>
<sequence length="257" mass="28284">MTTAYDDKGSGPALVLIHGHPFDRSMWRPQLDHFGDRGWRVVAPDLRGYGKHAADGEKTPLETFAKDITGLLDQLGTDRFVLAGLSMGGQIAMEVHRLFPERIRALILADTSPRAETAEGRRNRTEMAKRLLREGLRPYADEVLTKMVSPATVKALPEVAEHVHRMMRTTSPQGAAAALRGRAERPDYVPMLPEIRVPALVVVGDQDEYTPIAEAEFTHSLIPDAELVIVEGAAHLPNLERPDDFNAALAKFLDGLG</sequence>
<dbReference type="Gene3D" id="3.40.50.1820">
    <property type="entry name" value="alpha/beta hydrolase"/>
    <property type="match status" value="1"/>
</dbReference>
<dbReference type="SUPFAM" id="SSF53474">
    <property type="entry name" value="alpha/beta-Hydrolases"/>
    <property type="match status" value="1"/>
</dbReference>
<dbReference type="InterPro" id="IPR050266">
    <property type="entry name" value="AB_hydrolase_sf"/>
</dbReference>
<keyword evidence="4" id="KW-1185">Reference proteome</keyword>
<evidence type="ECO:0000256" key="1">
    <source>
        <dbReference type="ARBA" id="ARBA00022801"/>
    </source>
</evidence>
<feature type="domain" description="AB hydrolase-1" evidence="2">
    <location>
        <begin position="12"/>
        <end position="242"/>
    </location>
</feature>
<dbReference type="PRINTS" id="PR00412">
    <property type="entry name" value="EPOXHYDRLASE"/>
</dbReference>
<protein>
    <submittedName>
        <fullName evidence="3">Pimeloyl-ACP methyl ester carboxylesterase</fullName>
    </submittedName>
</protein>
<evidence type="ECO:0000313" key="3">
    <source>
        <dbReference type="EMBL" id="NYI89310.1"/>
    </source>
</evidence>
<dbReference type="AlphaFoldDB" id="A0A853B2T1"/>
<dbReference type="Proteomes" id="UP000549616">
    <property type="component" value="Unassembled WGS sequence"/>
</dbReference>
<gene>
    <name evidence="3" type="ORF">HNR02_002633</name>
</gene>
<keyword evidence="1" id="KW-0378">Hydrolase</keyword>
<dbReference type="GO" id="GO:0016787">
    <property type="term" value="F:hydrolase activity"/>
    <property type="evidence" value="ECO:0007669"/>
    <property type="project" value="UniProtKB-KW"/>
</dbReference>
<name>A0A853B2T1_9PSEU</name>
<proteinExistence type="predicted"/>
<comment type="caution">
    <text evidence="3">The sequence shown here is derived from an EMBL/GenBank/DDBJ whole genome shotgun (WGS) entry which is preliminary data.</text>
</comment>
<organism evidence="3 4">
    <name type="scientific">Amycolatopsis endophytica</name>
    <dbReference type="NCBI Taxonomy" id="860233"/>
    <lineage>
        <taxon>Bacteria</taxon>
        <taxon>Bacillati</taxon>
        <taxon>Actinomycetota</taxon>
        <taxon>Actinomycetes</taxon>
        <taxon>Pseudonocardiales</taxon>
        <taxon>Pseudonocardiaceae</taxon>
        <taxon>Amycolatopsis</taxon>
    </lineage>
</organism>
<dbReference type="Pfam" id="PF00561">
    <property type="entry name" value="Abhydrolase_1"/>
    <property type="match status" value="1"/>
</dbReference>
<dbReference type="InterPro" id="IPR000639">
    <property type="entry name" value="Epox_hydrolase-like"/>
</dbReference>
<dbReference type="EMBL" id="JACCFK010000001">
    <property type="protein sequence ID" value="NYI89310.1"/>
    <property type="molecule type" value="Genomic_DNA"/>
</dbReference>
<dbReference type="InterPro" id="IPR000073">
    <property type="entry name" value="AB_hydrolase_1"/>
</dbReference>
<dbReference type="RefSeq" id="WP_179773485.1">
    <property type="nucleotide sequence ID" value="NZ_JACCFK010000001.1"/>
</dbReference>